<dbReference type="InterPro" id="IPR003594">
    <property type="entry name" value="HATPase_dom"/>
</dbReference>
<dbReference type="InterPro" id="IPR019734">
    <property type="entry name" value="TPR_rpt"/>
</dbReference>
<feature type="transmembrane region" description="Helical" evidence="9">
    <location>
        <begin position="356"/>
        <end position="375"/>
    </location>
</feature>
<dbReference type="PROSITE" id="PS50005">
    <property type="entry name" value="TPR"/>
    <property type="match status" value="1"/>
</dbReference>
<dbReference type="PANTHER" id="PTHR43711">
    <property type="entry name" value="TWO-COMPONENT HISTIDINE KINASE"/>
    <property type="match status" value="1"/>
</dbReference>
<evidence type="ECO:0000259" key="10">
    <source>
        <dbReference type="PROSITE" id="PS50109"/>
    </source>
</evidence>
<protein>
    <recommendedName>
        <fullName evidence="2">histidine kinase</fullName>
        <ecNumber evidence="2">2.7.13.3</ecNumber>
    </recommendedName>
</protein>
<comment type="caution">
    <text evidence="11">The sequence shown here is derived from an EMBL/GenBank/DDBJ whole genome shotgun (WGS) entry which is preliminary data.</text>
</comment>
<dbReference type="Gene3D" id="1.25.40.10">
    <property type="entry name" value="Tetratricopeptide repeat domain"/>
    <property type="match status" value="1"/>
</dbReference>
<dbReference type="GO" id="GO:0000155">
    <property type="term" value="F:phosphorelay sensor kinase activity"/>
    <property type="evidence" value="ECO:0007669"/>
    <property type="project" value="InterPro"/>
</dbReference>
<evidence type="ECO:0000256" key="6">
    <source>
        <dbReference type="ARBA" id="ARBA00023012"/>
    </source>
</evidence>
<evidence type="ECO:0000256" key="7">
    <source>
        <dbReference type="PROSITE-ProRule" id="PRU00339"/>
    </source>
</evidence>
<dbReference type="SMART" id="SM00388">
    <property type="entry name" value="HisKA"/>
    <property type="match status" value="1"/>
</dbReference>
<evidence type="ECO:0000256" key="8">
    <source>
        <dbReference type="SAM" id="Coils"/>
    </source>
</evidence>
<dbReference type="InterPro" id="IPR005467">
    <property type="entry name" value="His_kinase_dom"/>
</dbReference>
<feature type="repeat" description="TPR" evidence="7">
    <location>
        <begin position="201"/>
        <end position="234"/>
    </location>
</feature>
<dbReference type="EC" id="2.7.13.3" evidence="2"/>
<dbReference type="CDD" id="cd00082">
    <property type="entry name" value="HisKA"/>
    <property type="match status" value="1"/>
</dbReference>
<dbReference type="Gene3D" id="1.10.287.130">
    <property type="match status" value="1"/>
</dbReference>
<keyword evidence="9" id="KW-0472">Membrane</keyword>
<keyword evidence="12" id="KW-1185">Reference proteome</keyword>
<gene>
    <name evidence="11" type="ORF">DP923_06190</name>
</gene>
<evidence type="ECO:0000313" key="12">
    <source>
        <dbReference type="Proteomes" id="UP000251692"/>
    </source>
</evidence>
<dbReference type="SMART" id="SM00028">
    <property type="entry name" value="TPR"/>
    <property type="match status" value="3"/>
</dbReference>
<dbReference type="RefSeq" id="WP_112304988.1">
    <property type="nucleotide sequence ID" value="NZ_QMDV01000002.1"/>
</dbReference>
<dbReference type="Pfam" id="PF13424">
    <property type="entry name" value="TPR_12"/>
    <property type="match status" value="1"/>
</dbReference>
<dbReference type="Gene3D" id="3.30.565.10">
    <property type="entry name" value="Histidine kinase-like ATPase, C-terminal domain"/>
    <property type="match status" value="1"/>
</dbReference>
<dbReference type="Proteomes" id="UP000251692">
    <property type="component" value="Unassembled WGS sequence"/>
</dbReference>
<keyword evidence="9" id="KW-1133">Transmembrane helix</keyword>
<evidence type="ECO:0000256" key="3">
    <source>
        <dbReference type="ARBA" id="ARBA00022553"/>
    </source>
</evidence>
<dbReference type="SUPFAM" id="SSF55874">
    <property type="entry name" value="ATPase domain of HSP90 chaperone/DNA topoisomerase II/histidine kinase"/>
    <property type="match status" value="1"/>
</dbReference>
<dbReference type="InterPro" id="IPR036097">
    <property type="entry name" value="HisK_dim/P_sf"/>
</dbReference>
<keyword evidence="8" id="KW-0175">Coiled coil</keyword>
<dbReference type="InterPro" id="IPR003661">
    <property type="entry name" value="HisK_dim/P_dom"/>
</dbReference>
<dbReference type="InterPro" id="IPR011990">
    <property type="entry name" value="TPR-like_helical_dom_sf"/>
</dbReference>
<keyword evidence="3" id="KW-0597">Phosphoprotein</keyword>
<accession>A0A364REW7</accession>
<dbReference type="PROSITE" id="PS50109">
    <property type="entry name" value="HIS_KIN"/>
    <property type="match status" value="1"/>
</dbReference>
<dbReference type="SMART" id="SM00387">
    <property type="entry name" value="HATPase_c"/>
    <property type="match status" value="1"/>
</dbReference>
<dbReference type="Pfam" id="PF00512">
    <property type="entry name" value="HisKA"/>
    <property type="match status" value="1"/>
</dbReference>
<dbReference type="InterPro" id="IPR050736">
    <property type="entry name" value="Sensor_HK_Regulatory"/>
</dbReference>
<proteinExistence type="predicted"/>
<dbReference type="Pfam" id="PF02518">
    <property type="entry name" value="HATPase_c"/>
    <property type="match status" value="1"/>
</dbReference>
<evidence type="ECO:0000256" key="9">
    <source>
        <dbReference type="SAM" id="Phobius"/>
    </source>
</evidence>
<dbReference type="PANTHER" id="PTHR43711:SF30">
    <property type="entry name" value="HISTIDINE KINASE"/>
    <property type="match status" value="1"/>
</dbReference>
<comment type="catalytic activity">
    <reaction evidence="1">
        <text>ATP + protein L-histidine = ADP + protein N-phospho-L-histidine.</text>
        <dbReference type="EC" id="2.7.13.3"/>
    </reaction>
</comment>
<sequence>MHIVLLLSFFINSLLLNVWDSAPHQVRKQPLSSSQIKINATIDSLNEAAFTAKYSNLDTAFALLDEAYRLATQQGYQKGIAVRYLYEGGIYQQYNFTKKALSLYYQALEVSRAANDTFNIARANQQIANALLQNGNLTEAERLYQEAMHSYSTLGYKEDIINIVNSLGLVKLQQNELKIAKAYFERALLESELLGYSYGLKKANYNMGQVYLKKKNLPLAKKYLQVAYALDEKRGDKYGLAQTKSDFALIALQEKKYEEAGKWALAALNDAQAVKASAIEIKAMESMLAVHRQLQDHKQIIVWQDKLIQKQKQVFEQGNSYALDFSTLLKEIQEAKMRNELQTQEAAQKQLLTRSILSVVALALVLLAFLALMWFKNYKKARAYGNMLAIKNEAIEKSARELDTLNRTIAKQNKSLEESNLMKDKLFTIVSHDMRSPLTSLKGLLNLVQVRPMSPEEIKRMFGMLQREVDVVLGMLSNLLDWSKTQLDGAAVVVENISLHSLAEANLAFVSSQAHEKKISLENKVPAMAVALADQERLNFIVRNLVLNAIKFTSEGGIIAVDAKVSQNQVILSVRDNGRGIAPHNIGKLFSDTVRFTTLGTAREKGTGLGLKFCKDLAESMGGSINVSSVENVGSTFFVTLPAAPFSVQLNQPELMETV</sequence>
<dbReference type="InterPro" id="IPR004358">
    <property type="entry name" value="Sig_transdc_His_kin-like_C"/>
</dbReference>
<evidence type="ECO:0000256" key="2">
    <source>
        <dbReference type="ARBA" id="ARBA00012438"/>
    </source>
</evidence>
<keyword evidence="9" id="KW-0812">Transmembrane</keyword>
<keyword evidence="5" id="KW-0418">Kinase</keyword>
<dbReference type="EMBL" id="QMDV01000002">
    <property type="protein sequence ID" value="RAU82839.1"/>
    <property type="molecule type" value="Genomic_DNA"/>
</dbReference>
<dbReference type="OrthoDB" id="9810447at2"/>
<feature type="coiled-coil region" evidence="8">
    <location>
        <begin position="388"/>
        <end position="415"/>
    </location>
</feature>
<name>A0A364REW7_9BACT</name>
<dbReference type="InterPro" id="IPR036890">
    <property type="entry name" value="HATPase_C_sf"/>
</dbReference>
<evidence type="ECO:0000256" key="5">
    <source>
        <dbReference type="ARBA" id="ARBA00022777"/>
    </source>
</evidence>
<keyword evidence="4" id="KW-0808">Transferase</keyword>
<evidence type="ECO:0000256" key="4">
    <source>
        <dbReference type="ARBA" id="ARBA00022679"/>
    </source>
</evidence>
<dbReference type="SUPFAM" id="SSF48452">
    <property type="entry name" value="TPR-like"/>
    <property type="match status" value="1"/>
</dbReference>
<reference evidence="11 12" key="2">
    <citation type="submission" date="2018-07" db="EMBL/GenBank/DDBJ databases">
        <title>Pontibacter sp. 2b14 genomic sequence and assembly.</title>
        <authorList>
            <person name="Du Z.-J."/>
        </authorList>
    </citation>
    <scope>NUCLEOTIDE SEQUENCE [LARGE SCALE GENOMIC DNA]</scope>
    <source>
        <strain evidence="11 12">2b14</strain>
    </source>
</reference>
<reference evidence="11 12" key="1">
    <citation type="submission" date="2018-06" db="EMBL/GenBank/DDBJ databases">
        <authorList>
            <person name="Liu Z.-W."/>
        </authorList>
    </citation>
    <scope>NUCLEOTIDE SEQUENCE [LARGE SCALE GENOMIC DNA]</scope>
    <source>
        <strain evidence="11 12">2b14</strain>
    </source>
</reference>
<feature type="domain" description="Histidine kinase" evidence="10">
    <location>
        <begin position="429"/>
        <end position="645"/>
    </location>
</feature>
<organism evidence="11 12">
    <name type="scientific">Pontibacter arcticus</name>
    <dbReference type="NCBI Taxonomy" id="2080288"/>
    <lineage>
        <taxon>Bacteria</taxon>
        <taxon>Pseudomonadati</taxon>
        <taxon>Bacteroidota</taxon>
        <taxon>Cytophagia</taxon>
        <taxon>Cytophagales</taxon>
        <taxon>Hymenobacteraceae</taxon>
        <taxon>Pontibacter</taxon>
    </lineage>
</organism>
<dbReference type="SUPFAM" id="SSF47384">
    <property type="entry name" value="Homodimeric domain of signal transducing histidine kinase"/>
    <property type="match status" value="1"/>
</dbReference>
<keyword evidence="6" id="KW-0902">Two-component regulatory system</keyword>
<evidence type="ECO:0000313" key="11">
    <source>
        <dbReference type="EMBL" id="RAU82839.1"/>
    </source>
</evidence>
<dbReference type="PRINTS" id="PR00344">
    <property type="entry name" value="BCTRLSENSOR"/>
</dbReference>
<keyword evidence="7" id="KW-0802">TPR repeat</keyword>
<evidence type="ECO:0000256" key="1">
    <source>
        <dbReference type="ARBA" id="ARBA00000085"/>
    </source>
</evidence>
<dbReference type="AlphaFoldDB" id="A0A364REW7"/>